<gene>
    <name evidence="2" type="ORF">RRF57_008513</name>
</gene>
<organism evidence="2 3">
    <name type="scientific">Xylaria bambusicola</name>
    <dbReference type="NCBI Taxonomy" id="326684"/>
    <lineage>
        <taxon>Eukaryota</taxon>
        <taxon>Fungi</taxon>
        <taxon>Dikarya</taxon>
        <taxon>Ascomycota</taxon>
        <taxon>Pezizomycotina</taxon>
        <taxon>Sordariomycetes</taxon>
        <taxon>Xylariomycetidae</taxon>
        <taxon>Xylariales</taxon>
        <taxon>Xylariaceae</taxon>
        <taxon>Xylaria</taxon>
    </lineage>
</organism>
<sequence length="77" mass="8006">MKKGHAKPKHAIRQKGSRAPAHEEPPDRSHGRHCLASDLRPSLGDLGGGGHIEVVVVVKDDAFLLVVAAGGGGKAQE</sequence>
<evidence type="ECO:0000313" key="3">
    <source>
        <dbReference type="Proteomes" id="UP001305414"/>
    </source>
</evidence>
<keyword evidence="3" id="KW-1185">Reference proteome</keyword>
<feature type="compositionally biased region" description="Basic and acidic residues" evidence="1">
    <location>
        <begin position="20"/>
        <end position="29"/>
    </location>
</feature>
<accession>A0AAN7US90</accession>
<reference evidence="2 3" key="1">
    <citation type="submission" date="2023-10" db="EMBL/GenBank/DDBJ databases">
        <title>Draft genome sequence of Xylaria bambusicola isolate GMP-LS, the root and basal stem rot pathogen of sugarcane in Indonesia.</title>
        <authorList>
            <person name="Selvaraj P."/>
            <person name="Muralishankar V."/>
            <person name="Muruganantham S."/>
            <person name="Sp S."/>
            <person name="Haryani S."/>
            <person name="Lau K.J.X."/>
            <person name="Naqvi N.I."/>
        </authorList>
    </citation>
    <scope>NUCLEOTIDE SEQUENCE [LARGE SCALE GENOMIC DNA]</scope>
    <source>
        <strain evidence="2">GMP-LS</strain>
    </source>
</reference>
<evidence type="ECO:0000313" key="2">
    <source>
        <dbReference type="EMBL" id="KAK5632799.1"/>
    </source>
</evidence>
<feature type="region of interest" description="Disordered" evidence="1">
    <location>
        <begin position="1"/>
        <end position="46"/>
    </location>
</feature>
<dbReference type="Proteomes" id="UP001305414">
    <property type="component" value="Unassembled WGS sequence"/>
</dbReference>
<protein>
    <submittedName>
        <fullName evidence="2">Uncharacterized protein</fullName>
    </submittedName>
</protein>
<dbReference type="AlphaFoldDB" id="A0AAN7US90"/>
<name>A0AAN7US90_9PEZI</name>
<dbReference type="EMBL" id="JAWHQM010000027">
    <property type="protein sequence ID" value="KAK5632799.1"/>
    <property type="molecule type" value="Genomic_DNA"/>
</dbReference>
<evidence type="ECO:0000256" key="1">
    <source>
        <dbReference type="SAM" id="MobiDB-lite"/>
    </source>
</evidence>
<comment type="caution">
    <text evidence="2">The sequence shown here is derived from an EMBL/GenBank/DDBJ whole genome shotgun (WGS) entry which is preliminary data.</text>
</comment>
<feature type="compositionally biased region" description="Basic residues" evidence="1">
    <location>
        <begin position="1"/>
        <end position="16"/>
    </location>
</feature>
<proteinExistence type="predicted"/>